<sequence length="361" mass="38511">MSVILVRPQADGGLAAHVDQELDELAAAGLDVRQAPVRIQDRPRPLADLRTVRTLRRCLETAPTPVAVHAHGLRAGALAALAVPRSGPAHLAVTLHNRTVGPLPVRAVGTLLLRLLARRADTVLTVSPDLAEDARRAGARDVRHAVIPAPESPLPGVPAQKGAAARRTQTPSIRSHVPGTGGAAMAERPLDVLVVARLASQKGLDGLLDAAALLDRDSVRIRVAGEGPLHAALQDRIRAEHLPVQLLGRREDVPALLERADLVVSAAIWEGQPVWLQEALRAGRAIVATDAGGTRWVTGEAAQLVPVGDPAALADAITAHHELERRRRGEERSRRRAEQLPTAGDMVRQLTDILVPTRGRW</sequence>
<dbReference type="Gene3D" id="3.40.50.2000">
    <property type="entry name" value="Glycogen Phosphorylase B"/>
    <property type="match status" value="2"/>
</dbReference>
<feature type="domain" description="Glycosyltransferase subfamily 4-like N-terminal" evidence="4">
    <location>
        <begin position="13"/>
        <end position="149"/>
    </location>
</feature>
<accession>A0ABS4YE83</accession>
<dbReference type="Pfam" id="PF13579">
    <property type="entry name" value="Glyco_trans_4_4"/>
    <property type="match status" value="1"/>
</dbReference>
<evidence type="ECO:0000256" key="3">
    <source>
        <dbReference type="SAM" id="MobiDB-lite"/>
    </source>
</evidence>
<evidence type="ECO:0000256" key="1">
    <source>
        <dbReference type="ARBA" id="ARBA00022676"/>
    </source>
</evidence>
<protein>
    <submittedName>
        <fullName evidence="5">Glycosyltransferase involved in cell wall biosynthesis</fullName>
    </submittedName>
</protein>
<dbReference type="EMBL" id="JAGIOC010000001">
    <property type="protein sequence ID" value="MBP2407107.1"/>
    <property type="molecule type" value="Genomic_DNA"/>
</dbReference>
<feature type="compositionally biased region" description="Basic and acidic residues" evidence="3">
    <location>
        <begin position="322"/>
        <end position="338"/>
    </location>
</feature>
<name>A0ABS4YE83_9MICO</name>
<feature type="region of interest" description="Disordered" evidence="3">
    <location>
        <begin position="322"/>
        <end position="341"/>
    </location>
</feature>
<reference evidence="5 6" key="1">
    <citation type="submission" date="2021-03" db="EMBL/GenBank/DDBJ databases">
        <title>Sequencing the genomes of 1000 actinobacteria strains.</title>
        <authorList>
            <person name="Klenk H.-P."/>
        </authorList>
    </citation>
    <scope>NUCLEOTIDE SEQUENCE [LARGE SCALE GENOMIC DNA]</scope>
    <source>
        <strain evidence="5 6">DSM 14564</strain>
    </source>
</reference>
<keyword evidence="1" id="KW-0328">Glycosyltransferase</keyword>
<gene>
    <name evidence="5" type="ORF">JOF44_000010</name>
</gene>
<dbReference type="Pfam" id="PF13692">
    <property type="entry name" value="Glyco_trans_1_4"/>
    <property type="match status" value="1"/>
</dbReference>
<dbReference type="InterPro" id="IPR028098">
    <property type="entry name" value="Glyco_trans_4-like_N"/>
</dbReference>
<organism evidence="5 6">
    <name type="scientific">Brachybacterium fresconis</name>
    <dbReference type="NCBI Taxonomy" id="173363"/>
    <lineage>
        <taxon>Bacteria</taxon>
        <taxon>Bacillati</taxon>
        <taxon>Actinomycetota</taxon>
        <taxon>Actinomycetes</taxon>
        <taxon>Micrococcales</taxon>
        <taxon>Dermabacteraceae</taxon>
        <taxon>Brachybacterium</taxon>
    </lineage>
</organism>
<dbReference type="PANTHER" id="PTHR12526">
    <property type="entry name" value="GLYCOSYLTRANSFERASE"/>
    <property type="match status" value="1"/>
</dbReference>
<dbReference type="RefSeq" id="WP_209885800.1">
    <property type="nucleotide sequence ID" value="NZ_BAAAJV010000026.1"/>
</dbReference>
<proteinExistence type="predicted"/>
<keyword evidence="2" id="KW-0808">Transferase</keyword>
<keyword evidence="6" id="KW-1185">Reference proteome</keyword>
<dbReference type="PANTHER" id="PTHR12526:SF510">
    <property type="entry name" value="D-INOSITOL 3-PHOSPHATE GLYCOSYLTRANSFERASE"/>
    <property type="match status" value="1"/>
</dbReference>
<comment type="caution">
    <text evidence="5">The sequence shown here is derived from an EMBL/GenBank/DDBJ whole genome shotgun (WGS) entry which is preliminary data.</text>
</comment>
<evidence type="ECO:0000313" key="5">
    <source>
        <dbReference type="EMBL" id="MBP2407107.1"/>
    </source>
</evidence>
<evidence type="ECO:0000256" key="2">
    <source>
        <dbReference type="ARBA" id="ARBA00022679"/>
    </source>
</evidence>
<evidence type="ECO:0000259" key="4">
    <source>
        <dbReference type="Pfam" id="PF13579"/>
    </source>
</evidence>
<dbReference type="Proteomes" id="UP000698222">
    <property type="component" value="Unassembled WGS sequence"/>
</dbReference>
<dbReference type="SUPFAM" id="SSF53756">
    <property type="entry name" value="UDP-Glycosyltransferase/glycogen phosphorylase"/>
    <property type="match status" value="1"/>
</dbReference>
<evidence type="ECO:0000313" key="6">
    <source>
        <dbReference type="Proteomes" id="UP000698222"/>
    </source>
</evidence>